<dbReference type="InterPro" id="IPR013786">
    <property type="entry name" value="AcylCoA_DH/ox_N"/>
</dbReference>
<evidence type="ECO:0008006" key="13">
    <source>
        <dbReference type="Google" id="ProtNLM"/>
    </source>
</evidence>
<comment type="cofactor">
    <cofactor evidence="1 6">
        <name>FAD</name>
        <dbReference type="ChEBI" id="CHEBI:57692"/>
    </cofactor>
</comment>
<evidence type="ECO:0000313" key="12">
    <source>
        <dbReference type="Proteomes" id="UP001321542"/>
    </source>
</evidence>
<dbReference type="InterPro" id="IPR006091">
    <property type="entry name" value="Acyl-CoA_Oxase/DH_mid-dom"/>
</dbReference>
<keyword evidence="3 6" id="KW-0285">Flavoprotein</keyword>
<dbReference type="RefSeq" id="WP_286259060.1">
    <property type="nucleotide sequence ID" value="NZ_AP018448.1"/>
</dbReference>
<feature type="domain" description="Acyl-CoA dehydrogenase/oxidase C-terminal" evidence="7">
    <location>
        <begin position="278"/>
        <end position="436"/>
    </location>
</feature>
<keyword evidence="12" id="KW-1185">Reference proteome</keyword>
<feature type="domain" description="Acetyl-CoA dehydrogenase-like C-terminal" evidence="10">
    <location>
        <begin position="464"/>
        <end position="572"/>
    </location>
</feature>
<evidence type="ECO:0000256" key="2">
    <source>
        <dbReference type="ARBA" id="ARBA00009347"/>
    </source>
</evidence>
<dbReference type="SUPFAM" id="SSF56645">
    <property type="entry name" value="Acyl-CoA dehydrogenase NM domain-like"/>
    <property type="match status" value="1"/>
</dbReference>
<reference evidence="11 12" key="1">
    <citation type="journal article" date="2010" name="ChemBioChem">
        <title>Cloning and characterization of the biosynthetic gene cluster of 16-membered macrolide antibiotic FD-891: involvement of a dual functional cytochrome P450 monooxygenase catalyzing epoxidation and hydroxylation.</title>
        <authorList>
            <person name="Kudo F."/>
            <person name="Motegi A."/>
            <person name="Mizoue K."/>
            <person name="Eguchi T."/>
        </authorList>
    </citation>
    <scope>NUCLEOTIDE SEQUENCE [LARGE SCALE GENOMIC DNA]</scope>
    <source>
        <strain evidence="11 12">A-8890</strain>
    </source>
</reference>
<evidence type="ECO:0000256" key="5">
    <source>
        <dbReference type="ARBA" id="ARBA00023002"/>
    </source>
</evidence>
<dbReference type="Pfam" id="PF02770">
    <property type="entry name" value="Acyl-CoA_dh_M"/>
    <property type="match status" value="1"/>
</dbReference>
<dbReference type="Proteomes" id="UP001321542">
    <property type="component" value="Chromosome"/>
</dbReference>
<comment type="similarity">
    <text evidence="2 6">Belongs to the acyl-CoA dehydrogenase family.</text>
</comment>
<feature type="domain" description="Acyl-CoA oxidase/dehydrogenase middle" evidence="8">
    <location>
        <begin position="159"/>
        <end position="268"/>
    </location>
</feature>
<evidence type="ECO:0000259" key="9">
    <source>
        <dbReference type="Pfam" id="PF02771"/>
    </source>
</evidence>
<feature type="domain" description="Acyl-CoA dehydrogenase/oxidase N-terminal" evidence="9">
    <location>
        <begin position="75"/>
        <end position="153"/>
    </location>
</feature>
<dbReference type="InterPro" id="IPR046373">
    <property type="entry name" value="Acyl-CoA_Oxase/DH_mid-dom_sf"/>
</dbReference>
<dbReference type="InterPro" id="IPR037069">
    <property type="entry name" value="AcylCoA_DH/ox_N_sf"/>
</dbReference>
<evidence type="ECO:0000259" key="10">
    <source>
        <dbReference type="Pfam" id="PF12806"/>
    </source>
</evidence>
<dbReference type="InterPro" id="IPR025878">
    <property type="entry name" value="Acyl-CoA_dh-like_C_dom"/>
</dbReference>
<dbReference type="EMBL" id="AP018448">
    <property type="protein sequence ID" value="BBC38555.1"/>
    <property type="molecule type" value="Genomic_DNA"/>
</dbReference>
<dbReference type="InterPro" id="IPR052166">
    <property type="entry name" value="Diverse_Acyl-CoA_DH"/>
</dbReference>
<protein>
    <recommendedName>
        <fullName evidence="13">Acyl-CoA dehydrogenase</fullName>
    </recommendedName>
</protein>
<dbReference type="Pfam" id="PF00441">
    <property type="entry name" value="Acyl-CoA_dh_1"/>
    <property type="match status" value="1"/>
</dbReference>
<reference evidence="11 12" key="2">
    <citation type="journal article" date="2023" name="ChemBioChem">
        <title>Acyltransferase Domain Exchange between Two Independent Type I Polyketide Synthases in the Same Producer Strain of Macrolide Antibiotics.</title>
        <authorList>
            <person name="Kudo F."/>
            <person name="Kishikawa K."/>
            <person name="Tsuboi K."/>
            <person name="Kido T."/>
            <person name="Usui T."/>
            <person name="Hashimoto J."/>
            <person name="Shin-Ya K."/>
            <person name="Miyanaga A."/>
            <person name="Eguchi T."/>
        </authorList>
    </citation>
    <scope>NUCLEOTIDE SEQUENCE [LARGE SCALE GENOMIC DNA]</scope>
    <source>
        <strain evidence="11 12">A-8890</strain>
    </source>
</reference>
<evidence type="ECO:0000259" key="7">
    <source>
        <dbReference type="Pfam" id="PF00441"/>
    </source>
</evidence>
<dbReference type="PANTHER" id="PTHR42803">
    <property type="entry name" value="ACYL-COA DEHYDROGENASE"/>
    <property type="match status" value="1"/>
</dbReference>
<evidence type="ECO:0000256" key="3">
    <source>
        <dbReference type="ARBA" id="ARBA00022630"/>
    </source>
</evidence>
<evidence type="ECO:0000313" key="11">
    <source>
        <dbReference type="EMBL" id="BBC38555.1"/>
    </source>
</evidence>
<evidence type="ECO:0000256" key="6">
    <source>
        <dbReference type="RuleBase" id="RU362125"/>
    </source>
</evidence>
<proteinExistence type="inferred from homology"/>
<accession>A0ABM7FQP0</accession>
<dbReference type="InterPro" id="IPR036250">
    <property type="entry name" value="AcylCo_DH-like_C"/>
</dbReference>
<evidence type="ECO:0000256" key="1">
    <source>
        <dbReference type="ARBA" id="ARBA00001974"/>
    </source>
</evidence>
<dbReference type="InterPro" id="IPR009075">
    <property type="entry name" value="AcylCo_DH/oxidase_C"/>
</dbReference>
<organism evidence="11 12">
    <name type="scientific">Streptomyces graminofaciens</name>
    <dbReference type="NCBI Taxonomy" id="68212"/>
    <lineage>
        <taxon>Bacteria</taxon>
        <taxon>Bacillati</taxon>
        <taxon>Actinomycetota</taxon>
        <taxon>Actinomycetes</taxon>
        <taxon>Kitasatosporales</taxon>
        <taxon>Streptomycetaceae</taxon>
        <taxon>Streptomyces</taxon>
    </lineage>
</organism>
<keyword evidence="5 6" id="KW-0560">Oxidoreductase</keyword>
<name>A0ABM7FQP0_9ACTN</name>
<keyword evidence="4 6" id="KW-0274">FAD</keyword>
<sequence length="575" mass="61825">MSYTPPINEYEFFLRRVMNGAEHLADVTDGEYDIDDVVAILWPAAKLAAEVLQDTNVSGDRVAARIENGQVVTAPGMREAYAKFIGAGWSSVGAPVEAGGAPRIVSAALTELWSAANPAFAMCSGLTQGAVAAISWSGTPEQKSVYLEPMAEGRWTGTMNLTEPQAGTDLAAIRTLARPQDDQTWRVSGQKIYISWGDHDLTENIVHLVLARTPDAPAGLRGLSLFIVPKFLPDADGRPGHANGVTPIALEHKMGIKGSPTCVLQYEDATGFLLGELNQGIPAMFVMMNLSRLGAGIWALGIADRAHQAAHHYAHDRVQGRVLDEPEGTPIARHPDVARLLSSSASIITAMRGLMLQTSIHLDRAFAGDAESLELTDFLIPVVKGWLTEEAIGITSDAVQVHGGAGFIEDTGVAQYYRDVRIAAIYEGTTAIQANDFLGRKILRDRASTASRVLDMIETDVRQLAEAEDPVAVATSERMTRSLASIRDVTALLLEHAAEGRRRDAHAGGVPYLKMWGLVLGGWIHVRTLQAVLDTRDGITDQSHRRISEANAYGAHHLSRVAAHAQSASAGETGY</sequence>
<dbReference type="InterPro" id="IPR009100">
    <property type="entry name" value="AcylCoA_DH/oxidase_NM_dom_sf"/>
</dbReference>
<dbReference type="Gene3D" id="1.20.140.10">
    <property type="entry name" value="Butyryl-CoA Dehydrogenase, subunit A, domain 3"/>
    <property type="match status" value="1"/>
</dbReference>
<evidence type="ECO:0000256" key="4">
    <source>
        <dbReference type="ARBA" id="ARBA00022827"/>
    </source>
</evidence>
<gene>
    <name evidence="11" type="ORF">SGFS_098490</name>
</gene>
<evidence type="ECO:0000259" key="8">
    <source>
        <dbReference type="Pfam" id="PF02770"/>
    </source>
</evidence>
<dbReference type="SUPFAM" id="SSF47203">
    <property type="entry name" value="Acyl-CoA dehydrogenase C-terminal domain-like"/>
    <property type="match status" value="1"/>
</dbReference>
<dbReference type="PANTHER" id="PTHR42803:SF1">
    <property type="entry name" value="BROAD-SPECIFICITY LINEAR ACYL-COA DEHYDROGENASE FADE5"/>
    <property type="match status" value="1"/>
</dbReference>
<dbReference type="Pfam" id="PF02771">
    <property type="entry name" value="Acyl-CoA_dh_N"/>
    <property type="match status" value="1"/>
</dbReference>
<dbReference type="Pfam" id="PF12806">
    <property type="entry name" value="Acyl-CoA_dh_C"/>
    <property type="match status" value="1"/>
</dbReference>
<dbReference type="Gene3D" id="2.40.110.10">
    <property type="entry name" value="Butyryl-CoA Dehydrogenase, subunit A, domain 2"/>
    <property type="match status" value="1"/>
</dbReference>
<dbReference type="Gene3D" id="1.10.540.10">
    <property type="entry name" value="Acyl-CoA dehydrogenase/oxidase, N-terminal domain"/>
    <property type="match status" value="1"/>
</dbReference>